<dbReference type="EMBL" id="SHKL01000001">
    <property type="protein sequence ID" value="RZT85998.1"/>
    <property type="molecule type" value="Genomic_DNA"/>
</dbReference>
<dbReference type="PANTHER" id="PTHR43245:SF24">
    <property type="entry name" value="DEHYDROGENASE"/>
    <property type="match status" value="1"/>
</dbReference>
<evidence type="ECO:0000259" key="1">
    <source>
        <dbReference type="Pfam" id="PF01370"/>
    </source>
</evidence>
<evidence type="ECO:0000313" key="3">
    <source>
        <dbReference type="Proteomes" id="UP000291591"/>
    </source>
</evidence>
<dbReference type="InterPro" id="IPR036291">
    <property type="entry name" value="NAD(P)-bd_dom_sf"/>
</dbReference>
<dbReference type="InterPro" id="IPR050177">
    <property type="entry name" value="Lipid_A_modif_metabolic_enz"/>
</dbReference>
<name>A0A4Q7UY56_PSEST</name>
<reference evidence="2 3" key="1">
    <citation type="submission" date="2019-02" db="EMBL/GenBank/DDBJ databases">
        <title>Sequencing the genomes of 1000 actinobacteria strains.</title>
        <authorList>
            <person name="Klenk H.-P."/>
        </authorList>
    </citation>
    <scope>NUCLEOTIDE SEQUENCE [LARGE SCALE GENOMIC DNA]</scope>
    <source>
        <strain evidence="2 3">DSM 45779</strain>
    </source>
</reference>
<dbReference type="Pfam" id="PF01370">
    <property type="entry name" value="Epimerase"/>
    <property type="match status" value="1"/>
</dbReference>
<dbReference type="PANTHER" id="PTHR43245">
    <property type="entry name" value="BIFUNCTIONAL POLYMYXIN RESISTANCE PROTEIN ARNA"/>
    <property type="match status" value="1"/>
</dbReference>
<comment type="caution">
    <text evidence="2">The sequence shown here is derived from an EMBL/GenBank/DDBJ whole genome shotgun (WGS) entry which is preliminary data.</text>
</comment>
<keyword evidence="3" id="KW-1185">Reference proteome</keyword>
<dbReference type="Proteomes" id="UP000291591">
    <property type="component" value="Unassembled WGS sequence"/>
</dbReference>
<organism evidence="2 3">
    <name type="scientific">Pseudonocardia sediminis</name>
    <dbReference type="NCBI Taxonomy" id="1397368"/>
    <lineage>
        <taxon>Bacteria</taxon>
        <taxon>Bacillati</taxon>
        <taxon>Actinomycetota</taxon>
        <taxon>Actinomycetes</taxon>
        <taxon>Pseudonocardiales</taxon>
        <taxon>Pseudonocardiaceae</taxon>
        <taxon>Pseudonocardia</taxon>
    </lineage>
</organism>
<dbReference type="RefSeq" id="WP_130290372.1">
    <property type="nucleotide sequence ID" value="NZ_SHKL01000001.1"/>
</dbReference>
<feature type="domain" description="NAD-dependent epimerase/dehydratase" evidence="1">
    <location>
        <begin position="4"/>
        <end position="211"/>
    </location>
</feature>
<gene>
    <name evidence="2" type="ORF">EV383_2886</name>
</gene>
<dbReference type="OrthoDB" id="3174087at2"/>
<dbReference type="Gene3D" id="3.40.50.720">
    <property type="entry name" value="NAD(P)-binding Rossmann-like Domain"/>
    <property type="match status" value="1"/>
</dbReference>
<sequence>MRLAVTGATGFVGGAVARAARGRGWTVHAYGRRVTGSEHATYWDIARGPLPDPPAVDAVVHAAAAVTDWGPSAPIRIANVEGTRHVAATFPGVRLVHVSTASVYDPFVATVHARESDGPGTRHLNAYAASKAAAERVLTHRPDTVVLRPHAVYGPGDPTLLPRLREAVRGRTLLLPGDGSTRHTLTAVDTLVEAVLRACSPDAPPGVYNVGDAEPLTLDALVRELFAELGEPVTARFVPVAAVWPVATAAERAARALRRPRPPRLTRYAVSQLGRERTLDLGAARTRLGLVPAPTSFAGAGTW</sequence>
<dbReference type="InterPro" id="IPR001509">
    <property type="entry name" value="Epimerase_deHydtase"/>
</dbReference>
<accession>A0A4Q7UY56</accession>
<dbReference type="AlphaFoldDB" id="A0A4Q7UY56"/>
<protein>
    <submittedName>
        <fullName evidence="2">Nucleoside-diphosphate-sugar epimerase</fullName>
    </submittedName>
</protein>
<dbReference type="SUPFAM" id="SSF51735">
    <property type="entry name" value="NAD(P)-binding Rossmann-fold domains"/>
    <property type="match status" value="1"/>
</dbReference>
<evidence type="ECO:0000313" key="2">
    <source>
        <dbReference type="EMBL" id="RZT85998.1"/>
    </source>
</evidence>
<proteinExistence type="predicted"/>